<feature type="transmembrane region" description="Helical" evidence="5">
    <location>
        <begin position="269"/>
        <end position="286"/>
    </location>
</feature>
<evidence type="ECO:0000313" key="6">
    <source>
        <dbReference type="EMBL" id="QWK90418.1"/>
    </source>
</evidence>
<reference evidence="6" key="1">
    <citation type="submission" date="2021-06" db="EMBL/GenBank/DDBJ databases">
        <title>Direct submission.</title>
        <authorList>
            <person name="Lee C.-S."/>
            <person name="Jin L."/>
        </authorList>
    </citation>
    <scope>NUCLEOTIDE SEQUENCE</scope>
    <source>
        <strain evidence="6">Con5</strain>
    </source>
</reference>
<keyword evidence="2 5" id="KW-0812">Transmembrane</keyword>
<feature type="transmembrane region" description="Helical" evidence="5">
    <location>
        <begin position="100"/>
        <end position="120"/>
    </location>
</feature>
<dbReference type="PANTHER" id="PTHR37955:SF1">
    <property type="entry name" value="DEP DOMAIN-CONTAINING PROTEIN"/>
    <property type="match status" value="1"/>
</dbReference>
<gene>
    <name evidence="6" type="ORF">KM031_00360</name>
</gene>
<accession>A0A975P7G0</accession>
<feature type="transmembrane region" description="Helical" evidence="5">
    <location>
        <begin position="292"/>
        <end position="310"/>
    </location>
</feature>
<sequence length="330" mass="34380">MASPKPFLPKAFPPPEFPPRRPKLFARMPPAVFPVLMGSLGLGLALRRALPALGVEPGLAELVLGLAVGIYLFALLAYVTKLARRPAVLLEDLRILPGRAGLAAASLSLLLTAAALVPYAPTVAHVLLSIGLGLHAALALLILRLFFAAPVEAREITPVWHLHFVGFIIGGLVATPLGLTGLSTALLYGTIPVALAIWAASAVQLWRRIPPAPLRPLLAIHLAPASLFATVAAGLGLTGFAQICAGMAGLIALALLISARWLTVTGFSALWGAFTFPLAALCSALFALHMDITATVLLIFALGLIPFVLIKVMQAWAKGSLAAKTNAAEA</sequence>
<keyword evidence="4 5" id="KW-0472">Membrane</keyword>
<feature type="transmembrane region" description="Helical" evidence="5">
    <location>
        <begin position="159"/>
        <end position="179"/>
    </location>
</feature>
<dbReference type="GO" id="GO:0046583">
    <property type="term" value="F:monoatomic cation efflux transmembrane transporter activity"/>
    <property type="evidence" value="ECO:0007669"/>
    <property type="project" value="TreeGrafter"/>
</dbReference>
<protein>
    <submittedName>
        <fullName evidence="6">Tellurium resistance protein</fullName>
    </submittedName>
</protein>
<dbReference type="Proteomes" id="UP000679352">
    <property type="component" value="Chromosome"/>
</dbReference>
<name>A0A975P7G0_9RHOB</name>
<feature type="transmembrane region" description="Helical" evidence="5">
    <location>
        <begin position="185"/>
        <end position="205"/>
    </location>
</feature>
<dbReference type="KEGG" id="gfu:KM031_00360"/>
<organism evidence="6 7">
    <name type="scientific">Gemmobacter fulvus</name>
    <dbReference type="NCBI Taxonomy" id="2840474"/>
    <lineage>
        <taxon>Bacteria</taxon>
        <taxon>Pseudomonadati</taxon>
        <taxon>Pseudomonadota</taxon>
        <taxon>Alphaproteobacteria</taxon>
        <taxon>Rhodobacterales</taxon>
        <taxon>Paracoccaceae</taxon>
        <taxon>Gemmobacter</taxon>
    </lineage>
</organism>
<dbReference type="Pfam" id="PF03595">
    <property type="entry name" value="SLAC1"/>
    <property type="match status" value="1"/>
</dbReference>
<evidence type="ECO:0000313" key="7">
    <source>
        <dbReference type="Proteomes" id="UP000679352"/>
    </source>
</evidence>
<dbReference type="InterPro" id="IPR038665">
    <property type="entry name" value="Voltage-dep_anion_channel_sf"/>
</dbReference>
<dbReference type="InterPro" id="IPR004695">
    <property type="entry name" value="SLAC1/Mae1/Ssu1/TehA"/>
</dbReference>
<evidence type="ECO:0000256" key="3">
    <source>
        <dbReference type="ARBA" id="ARBA00022989"/>
    </source>
</evidence>
<dbReference type="RefSeq" id="WP_215504333.1">
    <property type="nucleotide sequence ID" value="NZ_CP076361.1"/>
</dbReference>
<proteinExistence type="predicted"/>
<dbReference type="CDD" id="cd09322">
    <property type="entry name" value="TDT_TehA_like"/>
    <property type="match status" value="1"/>
</dbReference>
<keyword evidence="7" id="KW-1185">Reference proteome</keyword>
<dbReference type="EMBL" id="CP076361">
    <property type="protein sequence ID" value="QWK90418.1"/>
    <property type="molecule type" value="Genomic_DNA"/>
</dbReference>
<dbReference type="Gene3D" id="1.50.10.150">
    <property type="entry name" value="Voltage-dependent anion channel"/>
    <property type="match status" value="1"/>
</dbReference>
<evidence type="ECO:0000256" key="1">
    <source>
        <dbReference type="ARBA" id="ARBA00004141"/>
    </source>
</evidence>
<keyword evidence="3 5" id="KW-1133">Transmembrane helix</keyword>
<dbReference type="InterPro" id="IPR052951">
    <property type="entry name" value="Tellurite_res_ion_channel"/>
</dbReference>
<evidence type="ECO:0000256" key="4">
    <source>
        <dbReference type="ARBA" id="ARBA00023136"/>
    </source>
</evidence>
<feature type="transmembrane region" description="Helical" evidence="5">
    <location>
        <begin position="62"/>
        <end position="79"/>
    </location>
</feature>
<comment type="subcellular location">
    <subcellularLocation>
        <location evidence="1">Membrane</location>
        <topology evidence="1">Multi-pass membrane protein</topology>
    </subcellularLocation>
</comment>
<feature type="transmembrane region" description="Helical" evidence="5">
    <location>
        <begin position="217"/>
        <end position="234"/>
    </location>
</feature>
<evidence type="ECO:0000256" key="5">
    <source>
        <dbReference type="SAM" id="Phobius"/>
    </source>
</evidence>
<dbReference type="PANTHER" id="PTHR37955">
    <property type="entry name" value="TELLURITE RESISTANCE PROTEIN TEHA"/>
    <property type="match status" value="1"/>
</dbReference>
<dbReference type="AlphaFoldDB" id="A0A975P7G0"/>
<dbReference type="GO" id="GO:0005886">
    <property type="term" value="C:plasma membrane"/>
    <property type="evidence" value="ECO:0007669"/>
    <property type="project" value="TreeGrafter"/>
</dbReference>
<feature type="transmembrane region" description="Helical" evidence="5">
    <location>
        <begin position="31"/>
        <end position="50"/>
    </location>
</feature>
<feature type="transmembrane region" description="Helical" evidence="5">
    <location>
        <begin position="240"/>
        <end position="262"/>
    </location>
</feature>
<feature type="transmembrane region" description="Helical" evidence="5">
    <location>
        <begin position="126"/>
        <end position="147"/>
    </location>
</feature>
<evidence type="ECO:0000256" key="2">
    <source>
        <dbReference type="ARBA" id="ARBA00022692"/>
    </source>
</evidence>